<evidence type="ECO:0000259" key="3">
    <source>
        <dbReference type="PROSITE" id="PS50940"/>
    </source>
</evidence>
<evidence type="ECO:0000313" key="5">
    <source>
        <dbReference type="Proteomes" id="UP001497497"/>
    </source>
</evidence>
<comment type="caution">
    <text evidence="4">The sequence shown here is derived from an EMBL/GenBank/DDBJ whole genome shotgun (WGS) entry which is preliminary data.</text>
</comment>
<organism evidence="4 5">
    <name type="scientific">Lymnaea stagnalis</name>
    <name type="common">Great pond snail</name>
    <name type="synonym">Helix stagnalis</name>
    <dbReference type="NCBI Taxonomy" id="6523"/>
    <lineage>
        <taxon>Eukaryota</taxon>
        <taxon>Metazoa</taxon>
        <taxon>Spiralia</taxon>
        <taxon>Lophotrochozoa</taxon>
        <taxon>Mollusca</taxon>
        <taxon>Gastropoda</taxon>
        <taxon>Heterobranchia</taxon>
        <taxon>Euthyneura</taxon>
        <taxon>Panpulmonata</taxon>
        <taxon>Hygrophila</taxon>
        <taxon>Lymnaeoidea</taxon>
        <taxon>Lymnaeidae</taxon>
        <taxon>Lymnaea</taxon>
    </lineage>
</organism>
<dbReference type="PANTHER" id="PTHR45985:SF3">
    <property type="entry name" value="CHITIN DEACETYLASE-LIKE 4"/>
    <property type="match status" value="1"/>
</dbReference>
<dbReference type="Gene3D" id="3.20.20.370">
    <property type="entry name" value="Glycoside hydrolase/deacetylase"/>
    <property type="match status" value="1"/>
</dbReference>
<dbReference type="InterPro" id="IPR052740">
    <property type="entry name" value="CE4"/>
</dbReference>
<dbReference type="Pfam" id="PF01607">
    <property type="entry name" value="CBM_14"/>
    <property type="match status" value="1"/>
</dbReference>
<feature type="chain" id="PRO_5043662740" description="Chitin-binding type-2 domain-containing protein" evidence="2">
    <location>
        <begin position="26"/>
        <end position="506"/>
    </location>
</feature>
<feature type="signal peptide" evidence="2">
    <location>
        <begin position="1"/>
        <end position="25"/>
    </location>
</feature>
<dbReference type="EMBL" id="CAXITT010000297">
    <property type="protein sequence ID" value="CAL1538400.1"/>
    <property type="molecule type" value="Genomic_DNA"/>
</dbReference>
<feature type="domain" description="Chitin-binding type-2" evidence="3">
    <location>
        <begin position="46"/>
        <end position="99"/>
    </location>
</feature>
<dbReference type="GO" id="GO:0016810">
    <property type="term" value="F:hydrolase activity, acting on carbon-nitrogen (but not peptide) bonds"/>
    <property type="evidence" value="ECO:0007669"/>
    <property type="project" value="InterPro"/>
</dbReference>
<sequence length="506" mass="56295">MIRLAHGCVLLLLLLLLTAGPAVRGGPNDCVNVATSEGVRTLQHGQQACAPLQGAESDKGLSFITCSYGTVYTQQCPTMLRFDVPTGTCNWPDVATCELPVETVPTPPPATTTRPPTTTIRSPTPTTRQPTTTTRFPTTTARSPTTTIRSPTTTTRPPTTTTSYPSTTTRTPATTTRPPPTPTPSDGTCSDTNCRRPDCFCYGGSINMSALDTPMFVMLTFDDGVTEQLYANYFRSLFVDNDYTIFNPNGCRIKTTLYASLDNTDYSRLTAMWDAGHEIASHTVTHSLPLGDKDSDYAAMADEIDGMRQEVLRQTGNRELANSILGFRAPYLRVAGNVQYDVLRDYHFLYDTSIVNIEIAGGRKPLWPFTLDYLVGSCVNPPCPTKPYPGLWEFPMNAWIGDDGYSCSMVDACAVGSNLFTASELEWYNFYKRNFESYFYPDRVPMPFFTHGSMFLRSTNAFPALVTWIKELLSYRNIWLVTPQQVIEWMKNPLTNDQMIAERWGC</sequence>
<keyword evidence="2" id="KW-0732">Signal</keyword>
<protein>
    <recommendedName>
        <fullName evidence="3">Chitin-binding type-2 domain-containing protein</fullName>
    </recommendedName>
</protein>
<dbReference type="Proteomes" id="UP001497497">
    <property type="component" value="Unassembled WGS sequence"/>
</dbReference>
<reference evidence="4 5" key="1">
    <citation type="submission" date="2024-04" db="EMBL/GenBank/DDBJ databases">
        <authorList>
            <consortium name="Genoscope - CEA"/>
            <person name="William W."/>
        </authorList>
    </citation>
    <scope>NUCLEOTIDE SEQUENCE [LARGE SCALE GENOMIC DNA]</scope>
</reference>
<dbReference type="SUPFAM" id="SSF57625">
    <property type="entry name" value="Invertebrate chitin-binding proteins"/>
    <property type="match status" value="1"/>
</dbReference>
<dbReference type="Gene3D" id="2.170.140.10">
    <property type="entry name" value="Chitin binding domain"/>
    <property type="match status" value="1"/>
</dbReference>
<evidence type="ECO:0000313" key="4">
    <source>
        <dbReference type="EMBL" id="CAL1538400.1"/>
    </source>
</evidence>
<dbReference type="GO" id="GO:0005975">
    <property type="term" value="P:carbohydrate metabolic process"/>
    <property type="evidence" value="ECO:0007669"/>
    <property type="project" value="InterPro"/>
</dbReference>
<name>A0AAV2HW10_LYMST</name>
<evidence type="ECO:0000256" key="1">
    <source>
        <dbReference type="SAM" id="MobiDB-lite"/>
    </source>
</evidence>
<dbReference type="SUPFAM" id="SSF88713">
    <property type="entry name" value="Glycoside hydrolase/deacetylase"/>
    <property type="match status" value="1"/>
</dbReference>
<evidence type="ECO:0000256" key="2">
    <source>
        <dbReference type="SAM" id="SignalP"/>
    </source>
</evidence>
<dbReference type="InterPro" id="IPR002557">
    <property type="entry name" value="Chitin-bd_dom"/>
</dbReference>
<dbReference type="PROSITE" id="PS50940">
    <property type="entry name" value="CHIT_BIND_II"/>
    <property type="match status" value="1"/>
</dbReference>
<proteinExistence type="predicted"/>
<dbReference type="GO" id="GO:0005576">
    <property type="term" value="C:extracellular region"/>
    <property type="evidence" value="ECO:0007669"/>
    <property type="project" value="InterPro"/>
</dbReference>
<dbReference type="AlphaFoldDB" id="A0AAV2HW10"/>
<dbReference type="InterPro" id="IPR036508">
    <property type="entry name" value="Chitin-bd_dom_sf"/>
</dbReference>
<accession>A0AAV2HW10</accession>
<gene>
    <name evidence="4" type="ORF">GSLYS_00012221001</name>
</gene>
<feature type="compositionally biased region" description="Low complexity" evidence="1">
    <location>
        <begin position="111"/>
        <end position="176"/>
    </location>
</feature>
<dbReference type="PANTHER" id="PTHR45985">
    <property type="match status" value="1"/>
</dbReference>
<feature type="region of interest" description="Disordered" evidence="1">
    <location>
        <begin position="102"/>
        <end position="189"/>
    </location>
</feature>
<keyword evidence="5" id="KW-1185">Reference proteome</keyword>
<dbReference type="InterPro" id="IPR011330">
    <property type="entry name" value="Glyco_hydro/deAcase_b/a-brl"/>
</dbReference>
<dbReference type="Pfam" id="PF01522">
    <property type="entry name" value="Polysacc_deac_1"/>
    <property type="match status" value="1"/>
</dbReference>
<dbReference type="GO" id="GO:0008061">
    <property type="term" value="F:chitin binding"/>
    <property type="evidence" value="ECO:0007669"/>
    <property type="project" value="InterPro"/>
</dbReference>
<dbReference type="InterPro" id="IPR002509">
    <property type="entry name" value="NODB_dom"/>
</dbReference>